<keyword evidence="1" id="KW-0472">Membrane</keyword>
<keyword evidence="3" id="KW-1185">Reference proteome</keyword>
<organism evidence="2 3">
    <name type="scientific">Linnemannia elongata AG-77</name>
    <dbReference type="NCBI Taxonomy" id="1314771"/>
    <lineage>
        <taxon>Eukaryota</taxon>
        <taxon>Fungi</taxon>
        <taxon>Fungi incertae sedis</taxon>
        <taxon>Mucoromycota</taxon>
        <taxon>Mortierellomycotina</taxon>
        <taxon>Mortierellomycetes</taxon>
        <taxon>Mortierellales</taxon>
        <taxon>Mortierellaceae</taxon>
        <taxon>Linnemannia</taxon>
    </lineage>
</organism>
<name>A0A197KGP4_9FUNG</name>
<keyword evidence="1" id="KW-0812">Transmembrane</keyword>
<evidence type="ECO:0000313" key="2">
    <source>
        <dbReference type="EMBL" id="OAQ36705.1"/>
    </source>
</evidence>
<dbReference type="Proteomes" id="UP000078512">
    <property type="component" value="Unassembled WGS sequence"/>
</dbReference>
<accession>A0A197KGP4</accession>
<evidence type="ECO:0000313" key="3">
    <source>
        <dbReference type="Proteomes" id="UP000078512"/>
    </source>
</evidence>
<evidence type="ECO:0000256" key="1">
    <source>
        <dbReference type="SAM" id="Phobius"/>
    </source>
</evidence>
<evidence type="ECO:0008006" key="4">
    <source>
        <dbReference type="Google" id="ProtNLM"/>
    </source>
</evidence>
<protein>
    <recommendedName>
        <fullName evidence="4">Transmembrane protein</fullName>
    </recommendedName>
</protein>
<dbReference type="EMBL" id="KV442011">
    <property type="protein sequence ID" value="OAQ36705.1"/>
    <property type="molecule type" value="Genomic_DNA"/>
</dbReference>
<keyword evidence="1" id="KW-1133">Transmembrane helix</keyword>
<sequence length="184" mass="21324">MIMLDEHTLFRCLSTPCGLSSFLPPLSRRKASSRLSWSSLDSLPPALPHRLILTVLFFFINTQLLLSFAQNCSLFSYFSCTRNKNRTHFKPALPHPRIHPPTNTTPDILFFSCFPFLLCQNRNSVLLHSHSHWPNSLPSFLSFSIKAPVLSHSNSSFSSTFFSSFFIHLIHTFHFFFFFFFLQQ</sequence>
<feature type="transmembrane region" description="Helical" evidence="1">
    <location>
        <begin position="161"/>
        <end position="182"/>
    </location>
</feature>
<proteinExistence type="predicted"/>
<reference evidence="2 3" key="1">
    <citation type="submission" date="2016-05" db="EMBL/GenBank/DDBJ databases">
        <title>Genome sequencing reveals origins of a unique bacterial endosymbiosis in the earliest lineages of terrestrial Fungi.</title>
        <authorList>
            <consortium name="DOE Joint Genome Institute"/>
            <person name="Uehling J."/>
            <person name="Gryganskyi A."/>
            <person name="Hameed K."/>
            <person name="Tschaplinski T."/>
            <person name="Misztal P."/>
            <person name="Wu S."/>
            <person name="Desiro A."/>
            <person name="Vande Pol N."/>
            <person name="Du Z.-Y."/>
            <person name="Zienkiewicz A."/>
            <person name="Zienkiewicz K."/>
            <person name="Morin E."/>
            <person name="Tisserant E."/>
            <person name="Splivallo R."/>
            <person name="Hainaut M."/>
            <person name="Henrissat B."/>
            <person name="Ohm R."/>
            <person name="Kuo A."/>
            <person name="Yan J."/>
            <person name="Lipzen A."/>
            <person name="Nolan M."/>
            <person name="Labutti K."/>
            <person name="Barry K."/>
            <person name="Goldstein A."/>
            <person name="Labbe J."/>
            <person name="Schadt C."/>
            <person name="Tuskan G."/>
            <person name="Grigoriev I."/>
            <person name="Martin F."/>
            <person name="Vilgalys R."/>
            <person name="Bonito G."/>
        </authorList>
    </citation>
    <scope>NUCLEOTIDE SEQUENCE [LARGE SCALE GENOMIC DNA]</scope>
    <source>
        <strain evidence="2 3">AG-77</strain>
    </source>
</reference>
<gene>
    <name evidence="2" type="ORF">K457DRAFT_177732</name>
</gene>
<dbReference type="AlphaFoldDB" id="A0A197KGP4"/>